<dbReference type="GO" id="GO:0004550">
    <property type="term" value="F:nucleoside diphosphate kinase activity"/>
    <property type="evidence" value="ECO:0007669"/>
    <property type="project" value="UniProtKB-EC"/>
</dbReference>
<evidence type="ECO:0000256" key="2">
    <source>
        <dbReference type="ARBA" id="ARBA00000937"/>
    </source>
</evidence>
<dbReference type="OrthoDB" id="2162449at2759"/>
<dbReference type="Gene3D" id="3.30.70.141">
    <property type="entry name" value="Nucleoside diphosphate kinase-like domain"/>
    <property type="match status" value="1"/>
</dbReference>
<evidence type="ECO:0000313" key="5">
    <source>
        <dbReference type="EMBL" id="KAF6140830.1"/>
    </source>
</evidence>
<dbReference type="Proteomes" id="UP000541444">
    <property type="component" value="Unassembled WGS sequence"/>
</dbReference>
<dbReference type="PROSITE" id="PS00469">
    <property type="entry name" value="NDPK"/>
    <property type="match status" value="1"/>
</dbReference>
<dbReference type="EMBL" id="JACGCM010002347">
    <property type="protein sequence ID" value="KAF6140830.1"/>
    <property type="molecule type" value="Genomic_DNA"/>
</dbReference>
<dbReference type="InterPro" id="IPR023005">
    <property type="entry name" value="Nucleoside_diP_kinase_AS"/>
</dbReference>
<evidence type="ECO:0000256" key="4">
    <source>
        <dbReference type="ARBA" id="ARBA00022840"/>
    </source>
</evidence>
<sequence length="110" mass="12191">MAIHNIEITLGKGGQLARAAGAVVKLIAKEAFMWFTSMNLAAGCVNLLTPICLRFKLCSTLSFSPRSWVVNIIHGSDGLETAKDEINLWFKPEELVSYTSNEEKWVYGNN</sequence>
<dbReference type="InterPro" id="IPR036850">
    <property type="entry name" value="NDK-like_dom_sf"/>
</dbReference>
<organism evidence="5 6">
    <name type="scientific">Kingdonia uniflora</name>
    <dbReference type="NCBI Taxonomy" id="39325"/>
    <lineage>
        <taxon>Eukaryota</taxon>
        <taxon>Viridiplantae</taxon>
        <taxon>Streptophyta</taxon>
        <taxon>Embryophyta</taxon>
        <taxon>Tracheophyta</taxon>
        <taxon>Spermatophyta</taxon>
        <taxon>Magnoliopsida</taxon>
        <taxon>Ranunculales</taxon>
        <taxon>Circaeasteraceae</taxon>
        <taxon>Kingdonia</taxon>
    </lineage>
</organism>
<evidence type="ECO:0000256" key="3">
    <source>
        <dbReference type="ARBA" id="ARBA00022741"/>
    </source>
</evidence>
<keyword evidence="3" id="KW-0547">Nucleotide-binding</keyword>
<protein>
    <recommendedName>
        <fullName evidence="7">Nucleoside-diphosphate kinase</fullName>
    </recommendedName>
</protein>
<comment type="caution">
    <text evidence="5">The sequence shown here is derived from an EMBL/GenBank/DDBJ whole genome shotgun (WGS) entry which is preliminary data.</text>
</comment>
<reference evidence="5 6" key="1">
    <citation type="journal article" date="2020" name="IScience">
        <title>Genome Sequencing of the Endangered Kingdonia uniflora (Circaeasteraceae, Ranunculales) Reveals Potential Mechanisms of Evolutionary Specialization.</title>
        <authorList>
            <person name="Sun Y."/>
            <person name="Deng T."/>
            <person name="Zhang A."/>
            <person name="Moore M.J."/>
            <person name="Landis J.B."/>
            <person name="Lin N."/>
            <person name="Zhang H."/>
            <person name="Zhang X."/>
            <person name="Huang J."/>
            <person name="Zhang X."/>
            <person name="Sun H."/>
            <person name="Wang H."/>
        </authorList>
    </citation>
    <scope>NUCLEOTIDE SEQUENCE [LARGE SCALE GENOMIC DNA]</scope>
    <source>
        <strain evidence="5">TB1705</strain>
        <tissue evidence="5">Leaf</tissue>
    </source>
</reference>
<dbReference type="AlphaFoldDB" id="A0A7J7LE59"/>
<dbReference type="GO" id="GO:0005524">
    <property type="term" value="F:ATP binding"/>
    <property type="evidence" value="ECO:0007669"/>
    <property type="project" value="UniProtKB-KW"/>
</dbReference>
<dbReference type="InterPro" id="IPR014722">
    <property type="entry name" value="Rib_uL2_dom2"/>
</dbReference>
<comment type="catalytic activity">
    <reaction evidence="2">
        <text>a ribonucleoside 5'-diphosphate + ATP = a ribonucleoside 5'-triphosphate + ADP</text>
        <dbReference type="Rhea" id="RHEA:18113"/>
        <dbReference type="ChEBI" id="CHEBI:30616"/>
        <dbReference type="ChEBI" id="CHEBI:57930"/>
        <dbReference type="ChEBI" id="CHEBI:61557"/>
        <dbReference type="ChEBI" id="CHEBI:456216"/>
        <dbReference type="EC" id="2.7.4.6"/>
    </reaction>
</comment>
<dbReference type="SUPFAM" id="SSF50104">
    <property type="entry name" value="Translation proteins SH3-like domain"/>
    <property type="match status" value="1"/>
</dbReference>
<keyword evidence="6" id="KW-1185">Reference proteome</keyword>
<accession>A0A7J7LE59</accession>
<evidence type="ECO:0000313" key="6">
    <source>
        <dbReference type="Proteomes" id="UP000541444"/>
    </source>
</evidence>
<proteinExistence type="predicted"/>
<keyword evidence="4" id="KW-0067">ATP-binding</keyword>
<evidence type="ECO:0000256" key="1">
    <source>
        <dbReference type="ARBA" id="ARBA00000082"/>
    </source>
</evidence>
<dbReference type="Gene3D" id="2.30.30.30">
    <property type="match status" value="1"/>
</dbReference>
<dbReference type="PANTHER" id="PTHR11349">
    <property type="entry name" value="NUCLEOSIDE DIPHOSPHATE KINASE"/>
    <property type="match status" value="1"/>
</dbReference>
<comment type="catalytic activity">
    <reaction evidence="1">
        <text>a 2'-deoxyribonucleoside 5'-diphosphate + ATP = a 2'-deoxyribonucleoside 5'-triphosphate + ADP</text>
        <dbReference type="Rhea" id="RHEA:44640"/>
        <dbReference type="ChEBI" id="CHEBI:30616"/>
        <dbReference type="ChEBI" id="CHEBI:61560"/>
        <dbReference type="ChEBI" id="CHEBI:73316"/>
        <dbReference type="ChEBI" id="CHEBI:456216"/>
        <dbReference type="EC" id="2.7.4.6"/>
    </reaction>
</comment>
<name>A0A7J7LE59_9MAGN</name>
<dbReference type="InterPro" id="IPR008991">
    <property type="entry name" value="Translation_prot_SH3-like_sf"/>
</dbReference>
<dbReference type="SUPFAM" id="SSF54919">
    <property type="entry name" value="Nucleoside diphosphate kinase, NDK"/>
    <property type="match status" value="1"/>
</dbReference>
<gene>
    <name evidence="5" type="ORF">GIB67_042243</name>
</gene>
<evidence type="ECO:0008006" key="7">
    <source>
        <dbReference type="Google" id="ProtNLM"/>
    </source>
</evidence>